<proteinExistence type="predicted"/>
<protein>
    <submittedName>
        <fullName evidence="2">Baseplate assembly protein</fullName>
    </submittedName>
</protein>
<gene>
    <name evidence="1" type="ORF">QU481_09265</name>
    <name evidence="2" type="ORF">QU481_15600</name>
</gene>
<dbReference type="EMBL" id="JAUEDK010000013">
    <property type="protein sequence ID" value="MDN0075082.1"/>
    <property type="molecule type" value="Genomic_DNA"/>
</dbReference>
<dbReference type="Proteomes" id="UP001168540">
    <property type="component" value="Unassembled WGS sequence"/>
</dbReference>
<keyword evidence="3" id="KW-1185">Reference proteome</keyword>
<organism evidence="2 3">
    <name type="scientific">Crenobacter oryzisoli</name>
    <dbReference type="NCBI Taxonomy" id="3056844"/>
    <lineage>
        <taxon>Bacteria</taxon>
        <taxon>Pseudomonadati</taxon>
        <taxon>Pseudomonadota</taxon>
        <taxon>Betaproteobacteria</taxon>
        <taxon>Neisseriales</taxon>
        <taxon>Neisseriaceae</taxon>
        <taxon>Crenobacter</taxon>
    </lineage>
</organism>
<name>A0ABT7XRG1_9NEIS</name>
<evidence type="ECO:0000313" key="3">
    <source>
        <dbReference type="Proteomes" id="UP001168540"/>
    </source>
</evidence>
<dbReference type="InterPro" id="IPR011749">
    <property type="entry name" value="CHP02243"/>
</dbReference>
<dbReference type="RefSeq" id="WP_289829677.1">
    <property type="nucleotide sequence ID" value="NZ_JAUEDK010000013.1"/>
</dbReference>
<reference evidence="2" key="1">
    <citation type="submission" date="2023-06" db="EMBL/GenBank/DDBJ databases">
        <authorList>
            <person name="Zhang S."/>
        </authorList>
    </citation>
    <scope>NUCLEOTIDE SEQUENCE</scope>
    <source>
        <strain evidence="2">SG2303</strain>
    </source>
</reference>
<comment type="caution">
    <text evidence="2">The sequence shown here is derived from an EMBL/GenBank/DDBJ whole genome shotgun (WGS) entry which is preliminary data.</text>
</comment>
<accession>A0ABT7XRG1</accession>
<evidence type="ECO:0000313" key="2">
    <source>
        <dbReference type="EMBL" id="MDN0076310.1"/>
    </source>
</evidence>
<evidence type="ECO:0000313" key="1">
    <source>
        <dbReference type="EMBL" id="MDN0075082.1"/>
    </source>
</evidence>
<sequence>MDENDDCGCCAGLEAETPKRLDNRPGLPSIAYRVGRHGDFRASLLARLSSTDFPALARLTARADDDFTIALCDAAATLLDVLSFYQERIANENFLRTASERRSILELARLVGYQLAPGVAASTWLAFSLQEAPGLPGQALAPVPVPTGTRVQSVPGPNEQPQTFETVETIEARATWNAMPMQTTIAWQPQRDDTDLYLSGVSTGLVPGDALLIVGQERAVALRSERWDVRIVAKVEPDIAQGITRVSWHEGLGSTSTLPAQDSPRVYVLRQRAAVFGYNAPDPRLMGRRGTALSTLVNDINAGAGMKWKNYKIGGKSIDLDAAYPKITANSWVVLVSHGADGSTSLPGDVELFRVNAVSVLSRTDFGLSGKVTRITLDGDIPTSGTIQGTLVLAQGEELAVAARPLKYPVFGQQLTFGSLQKALAPEQALALSGKLQRIGIAAQGLTLTLDGGGSPVPLMPYDSLQMIAVPLKRDGLTTVQLSPEELGASVGKAELLRLSLRDRDGAIGILDVTGDQIFLQPALEKDKTLAEIVFIDEKVGAVEHGRDGTTLHLKTATQHVYDRQSVRVNANVAPATHGETVNEILGSSTAGKPDQQFMLRQSPVTHVSASTASGRLSSLALRVNDLLWQEVPSLYEQGPNDRVFTTAIDDNGHTTVTFGDGIEGARPPSGQDNIRARYRKGIGAGGNVSAGKLGNLLTRPLGISGVTNPEPARGGQDAETMDTARANAPLTVLTLDRAVSVQDYEDFSRSFAGIAKAHATWIAAGPGRGVFVTVAGTAGEAVDESSAGNLLAALRRYGDALLPLRLANYRQATFRLRAAVKVAPDAETDMVLKRAEEALRSAFGFAARHFGQQVSVDEVVAVLHGVASVQAVNVIELYRPDQGVTPRLDPRLFARLPETSLTALPQAAELLTLDAGPLILEVMP</sequence>
<dbReference type="NCBIfam" id="TIGR02243">
    <property type="entry name" value="putative baseplate assembly protein"/>
    <property type="match status" value="1"/>
</dbReference>
<dbReference type="EMBL" id="JAUEDK010000030">
    <property type="protein sequence ID" value="MDN0076310.1"/>
    <property type="molecule type" value="Genomic_DNA"/>
</dbReference>